<reference evidence="2" key="1">
    <citation type="journal article" date="2013" name="J. Plant Res.">
        <title>Effect of fungi and light on seed germination of three Opuntia species from semiarid lands of central Mexico.</title>
        <authorList>
            <person name="Delgado-Sanchez P."/>
            <person name="Jimenez-Bremont J.F."/>
            <person name="Guerrero-Gonzalez Mde L."/>
            <person name="Flores J."/>
        </authorList>
    </citation>
    <scope>NUCLEOTIDE SEQUENCE</scope>
    <source>
        <tissue evidence="2">Cladode</tissue>
    </source>
</reference>
<dbReference type="PANTHER" id="PTHR37751">
    <property type="entry name" value="LOW PROTEIN: M-PHASE INDUCER PHOSPHATASE-LIKE PROTEIN"/>
    <property type="match status" value="1"/>
</dbReference>
<feature type="domain" description="DUF4378" evidence="1">
    <location>
        <begin position="13"/>
        <end position="85"/>
    </location>
</feature>
<evidence type="ECO:0000259" key="1">
    <source>
        <dbReference type="Pfam" id="PF14309"/>
    </source>
</evidence>
<dbReference type="InterPro" id="IPR025486">
    <property type="entry name" value="DUF4378"/>
</dbReference>
<sequence>MFGTSRQYSYSDHQQIYGFQLVKILCTRIRSFPSADCQTLQDIDALVEKDLPRTGVQSDFIALEEEGDAIVSEIEGQVLDSLVHEVAVLCLGIRIQRHNPMQRYVSTIRTP</sequence>
<accession>A0A7C9E3D7</accession>
<proteinExistence type="predicted"/>
<name>A0A7C9E3D7_OPUST</name>
<dbReference type="PANTHER" id="PTHR37751:SF1">
    <property type="entry name" value="LOW PROTEIN: M-PHASE INDUCER PHOSPHATASE-LIKE PROTEIN"/>
    <property type="match status" value="1"/>
</dbReference>
<organism evidence="2">
    <name type="scientific">Opuntia streptacantha</name>
    <name type="common">Prickly pear cactus</name>
    <name type="synonym">Opuntia cardona</name>
    <dbReference type="NCBI Taxonomy" id="393608"/>
    <lineage>
        <taxon>Eukaryota</taxon>
        <taxon>Viridiplantae</taxon>
        <taxon>Streptophyta</taxon>
        <taxon>Embryophyta</taxon>
        <taxon>Tracheophyta</taxon>
        <taxon>Spermatophyta</taxon>
        <taxon>Magnoliopsida</taxon>
        <taxon>eudicotyledons</taxon>
        <taxon>Gunneridae</taxon>
        <taxon>Pentapetalae</taxon>
        <taxon>Caryophyllales</taxon>
        <taxon>Cactineae</taxon>
        <taxon>Cactaceae</taxon>
        <taxon>Opuntioideae</taxon>
        <taxon>Opuntia</taxon>
    </lineage>
</organism>
<dbReference type="Pfam" id="PF14309">
    <property type="entry name" value="DUF4378"/>
    <property type="match status" value="1"/>
</dbReference>
<evidence type="ECO:0000313" key="2">
    <source>
        <dbReference type="EMBL" id="MBA4658700.1"/>
    </source>
</evidence>
<dbReference type="AlphaFoldDB" id="A0A7C9E3D7"/>
<protein>
    <recommendedName>
        <fullName evidence="1">DUF4378 domain-containing protein</fullName>
    </recommendedName>
</protein>
<dbReference type="EMBL" id="GISG01201538">
    <property type="protein sequence ID" value="MBA4658700.1"/>
    <property type="molecule type" value="Transcribed_RNA"/>
</dbReference>
<reference evidence="2" key="2">
    <citation type="submission" date="2020-07" db="EMBL/GenBank/DDBJ databases">
        <authorList>
            <person name="Vera ALvarez R."/>
            <person name="Arias-Moreno D.M."/>
            <person name="Jimenez-Jacinto V."/>
            <person name="Jimenez-Bremont J.F."/>
            <person name="Swaminathan K."/>
            <person name="Moose S.P."/>
            <person name="Guerrero-Gonzalez M.L."/>
            <person name="Marino-Ramirez L."/>
            <person name="Landsman D."/>
            <person name="Rodriguez-Kessler M."/>
            <person name="Delgado-Sanchez P."/>
        </authorList>
    </citation>
    <scope>NUCLEOTIDE SEQUENCE</scope>
    <source>
        <tissue evidence="2">Cladode</tissue>
    </source>
</reference>